<reference evidence="1 2" key="1">
    <citation type="journal article" date="2019" name="Nat. Ecol. Evol.">
        <title>Megaphylogeny resolves global patterns of mushroom evolution.</title>
        <authorList>
            <person name="Varga T."/>
            <person name="Krizsan K."/>
            <person name="Foldi C."/>
            <person name="Dima B."/>
            <person name="Sanchez-Garcia M."/>
            <person name="Sanchez-Ramirez S."/>
            <person name="Szollosi G.J."/>
            <person name="Szarkandi J.G."/>
            <person name="Papp V."/>
            <person name="Albert L."/>
            <person name="Andreopoulos W."/>
            <person name="Angelini C."/>
            <person name="Antonin V."/>
            <person name="Barry K.W."/>
            <person name="Bougher N.L."/>
            <person name="Buchanan P."/>
            <person name="Buyck B."/>
            <person name="Bense V."/>
            <person name="Catcheside P."/>
            <person name="Chovatia M."/>
            <person name="Cooper J."/>
            <person name="Damon W."/>
            <person name="Desjardin D."/>
            <person name="Finy P."/>
            <person name="Geml J."/>
            <person name="Haridas S."/>
            <person name="Hughes K."/>
            <person name="Justo A."/>
            <person name="Karasinski D."/>
            <person name="Kautmanova I."/>
            <person name="Kiss B."/>
            <person name="Kocsube S."/>
            <person name="Kotiranta H."/>
            <person name="LaButti K.M."/>
            <person name="Lechner B.E."/>
            <person name="Liimatainen K."/>
            <person name="Lipzen A."/>
            <person name="Lukacs Z."/>
            <person name="Mihaltcheva S."/>
            <person name="Morgado L.N."/>
            <person name="Niskanen T."/>
            <person name="Noordeloos M.E."/>
            <person name="Ohm R.A."/>
            <person name="Ortiz-Santana B."/>
            <person name="Ovrebo C."/>
            <person name="Racz N."/>
            <person name="Riley R."/>
            <person name="Savchenko A."/>
            <person name="Shiryaev A."/>
            <person name="Soop K."/>
            <person name="Spirin V."/>
            <person name="Szebenyi C."/>
            <person name="Tomsovsky M."/>
            <person name="Tulloss R.E."/>
            <person name="Uehling J."/>
            <person name="Grigoriev I.V."/>
            <person name="Vagvolgyi C."/>
            <person name="Papp T."/>
            <person name="Martin F.M."/>
            <person name="Miettinen O."/>
            <person name="Hibbett D.S."/>
            <person name="Nagy L.G."/>
        </authorList>
    </citation>
    <scope>NUCLEOTIDE SEQUENCE [LARGE SCALE GENOMIC DNA]</scope>
    <source>
        <strain evidence="1 2">NL-1719</strain>
    </source>
</reference>
<organism evidence="1 2">
    <name type="scientific">Pluteus cervinus</name>
    <dbReference type="NCBI Taxonomy" id="181527"/>
    <lineage>
        <taxon>Eukaryota</taxon>
        <taxon>Fungi</taxon>
        <taxon>Dikarya</taxon>
        <taxon>Basidiomycota</taxon>
        <taxon>Agaricomycotina</taxon>
        <taxon>Agaricomycetes</taxon>
        <taxon>Agaricomycetidae</taxon>
        <taxon>Agaricales</taxon>
        <taxon>Pluteineae</taxon>
        <taxon>Pluteaceae</taxon>
        <taxon>Pluteus</taxon>
    </lineage>
</organism>
<keyword evidence="2" id="KW-1185">Reference proteome</keyword>
<evidence type="ECO:0000313" key="2">
    <source>
        <dbReference type="Proteomes" id="UP000308600"/>
    </source>
</evidence>
<gene>
    <name evidence="1" type="ORF">BDN72DRAFT_805468</name>
</gene>
<dbReference type="EMBL" id="ML208737">
    <property type="protein sequence ID" value="TFK60749.1"/>
    <property type="molecule type" value="Genomic_DNA"/>
</dbReference>
<protein>
    <submittedName>
        <fullName evidence="1">Uncharacterized protein</fullName>
    </submittedName>
</protein>
<name>A0ACD3A5U4_9AGAR</name>
<dbReference type="Proteomes" id="UP000308600">
    <property type="component" value="Unassembled WGS sequence"/>
</dbReference>
<evidence type="ECO:0000313" key="1">
    <source>
        <dbReference type="EMBL" id="TFK60749.1"/>
    </source>
</evidence>
<accession>A0ACD3A5U4</accession>
<proteinExistence type="predicted"/>
<sequence>MDIGSSRVIQQKRARIQAKILKHELAIVELKKQLNASTPINSVPSDVLLCIFQDVQSPSKSARPGEDQHPDYPGMERIQWESQLQWVKALTHVCAGWRELALDTPLLWTRIKLATSAVQEFEGEMLKRSRSAPISLFYRTVPFRVLRIKQLQPSVSPWDVFGQHMHRTKLLRLELGRSDYDTLVRRLPSFMIKPTALEECSFSLLDREVGTITLPRQLLLPSASTLKYLHLKACTFDFPTRPTDRDIIHLPQLSRLSISALLDTAITAITHLAVPPTCSVSVEVWGAGEQELTSLKPIVSAFWSAKVAQGRYLRKLVFEEFIYNGIRIAFSESEDDSQSDLVLMIHNDLYYDSLSADFLLNLLPAAPLKRVHKLVVGLPVGHLVWGLLANSCPNLLSISTSKHQITPCLVCIYIGDPTPIILRNEGRSGVWRLTGFRTSEFAHERRDSKPFRRLKKLEFCEIHFTSLDRELLLRSVEHRARLNIPIRSLAVSENCGSEGGYLEKLSLSVKEIWTIPNPNNYHSVDEDWPDHPDPPRPGDFDYTGSD</sequence>